<sequence length="101" mass="11863">MLRRARQSVYWPDIEAEVEQKRLPTPPPQYPFQQERSMCRSTANASLRYDQSAHDFTPLEPGQRTLIQNPATGRWDLAGTIMEQTTPRVPDMARWQRWGYT</sequence>
<proteinExistence type="predicted"/>
<protein>
    <submittedName>
        <fullName evidence="1">Uncharacterized protein</fullName>
    </submittedName>
</protein>
<dbReference type="EMBL" id="JAWQEG010001685">
    <property type="protein sequence ID" value="KAK3877392.1"/>
    <property type="molecule type" value="Genomic_DNA"/>
</dbReference>
<comment type="caution">
    <text evidence="1">The sequence shown here is derived from an EMBL/GenBank/DDBJ whole genome shotgun (WGS) entry which is preliminary data.</text>
</comment>
<accession>A0AAE1FNC7</accession>
<keyword evidence="2" id="KW-1185">Reference proteome</keyword>
<dbReference type="Proteomes" id="UP001286313">
    <property type="component" value="Unassembled WGS sequence"/>
</dbReference>
<evidence type="ECO:0000313" key="1">
    <source>
        <dbReference type="EMBL" id="KAK3877392.1"/>
    </source>
</evidence>
<dbReference type="AlphaFoldDB" id="A0AAE1FNC7"/>
<gene>
    <name evidence="1" type="ORF">Pcinc_017904</name>
</gene>
<organism evidence="1 2">
    <name type="scientific">Petrolisthes cinctipes</name>
    <name type="common">Flat porcelain crab</name>
    <dbReference type="NCBI Taxonomy" id="88211"/>
    <lineage>
        <taxon>Eukaryota</taxon>
        <taxon>Metazoa</taxon>
        <taxon>Ecdysozoa</taxon>
        <taxon>Arthropoda</taxon>
        <taxon>Crustacea</taxon>
        <taxon>Multicrustacea</taxon>
        <taxon>Malacostraca</taxon>
        <taxon>Eumalacostraca</taxon>
        <taxon>Eucarida</taxon>
        <taxon>Decapoda</taxon>
        <taxon>Pleocyemata</taxon>
        <taxon>Anomura</taxon>
        <taxon>Galatheoidea</taxon>
        <taxon>Porcellanidae</taxon>
        <taxon>Petrolisthes</taxon>
    </lineage>
</organism>
<reference evidence="1" key="1">
    <citation type="submission" date="2023-10" db="EMBL/GenBank/DDBJ databases">
        <title>Genome assemblies of two species of porcelain crab, Petrolisthes cinctipes and Petrolisthes manimaculis (Anomura: Porcellanidae).</title>
        <authorList>
            <person name="Angst P."/>
        </authorList>
    </citation>
    <scope>NUCLEOTIDE SEQUENCE</scope>
    <source>
        <strain evidence="1">PB745_01</strain>
        <tissue evidence="1">Gill</tissue>
    </source>
</reference>
<evidence type="ECO:0000313" key="2">
    <source>
        <dbReference type="Proteomes" id="UP001286313"/>
    </source>
</evidence>
<name>A0AAE1FNC7_PETCI</name>